<sequence length="405" mass="46122">MPNHTEALKSLRKELKEWEHSFINIQSRSPTKHDIKANAAIQQKYKEYSRLKKLAVRKRSPRKYAARSPASRSTIRSPLPTQQSQAAFIEIGPTPQIYGKSISIFELNLSPVKKRLKIPLDDEPLDDSSTKIESEATEFDFGDSPFVESSPEPETAGVGNEDVVQKTAVSNVFASVPNTARLKPPVARRYGPNSPLKLPTDISVAERLRTPRKKRVNDENNANTNLLVTPPLWKRSISKPLKQLEDEYREIVKSFVPDETLSSASQPVAAESKASQTESDSQVAAETTPADNALSDIQKVRRRKGRIRRFEDGATKTDGNGVKINLHKQMHRLKKKQLRKILKELDMEDTMELSEDEEEDDAAGTMTKAKKPARRKKYNLVSNNFRRLKLPSRQRNNFMRRFRRR</sequence>
<feature type="compositionally biased region" description="Polar residues" evidence="9">
    <location>
        <begin position="273"/>
        <end position="285"/>
    </location>
</feature>
<comment type="subcellular location">
    <subcellularLocation>
        <location evidence="1 7">Nucleus</location>
    </subcellularLocation>
</comment>
<dbReference type="GO" id="GO:0003688">
    <property type="term" value="F:DNA replication origin binding"/>
    <property type="evidence" value="ECO:0007669"/>
    <property type="project" value="TreeGrafter"/>
</dbReference>
<evidence type="ECO:0000256" key="6">
    <source>
        <dbReference type="ARBA" id="ARBA00023306"/>
    </source>
</evidence>
<dbReference type="FunFam" id="1.10.10.1460:FF:000001">
    <property type="entry name" value="DNA replication regulator Sld2"/>
    <property type="match status" value="1"/>
</dbReference>
<dbReference type="GO" id="GO:1902977">
    <property type="term" value="P:mitotic DNA replication preinitiation complex assembly"/>
    <property type="evidence" value="ECO:0007669"/>
    <property type="project" value="TreeGrafter"/>
</dbReference>
<keyword evidence="8" id="KW-0175">Coiled coil</keyword>
<feature type="region of interest" description="Disordered" evidence="9">
    <location>
        <begin position="350"/>
        <end position="375"/>
    </location>
</feature>
<evidence type="ECO:0000256" key="3">
    <source>
        <dbReference type="ARBA" id="ARBA00018363"/>
    </source>
</evidence>
<dbReference type="GO" id="GO:0000727">
    <property type="term" value="P:double-strand break repair via break-induced replication"/>
    <property type="evidence" value="ECO:0007669"/>
    <property type="project" value="TreeGrafter"/>
</dbReference>
<feature type="coiled-coil region" evidence="8">
    <location>
        <begin position="1"/>
        <end position="28"/>
    </location>
</feature>
<feature type="compositionally biased region" description="Acidic residues" evidence="9">
    <location>
        <begin position="350"/>
        <end position="362"/>
    </location>
</feature>
<dbReference type="PANTHER" id="PTHR28124">
    <property type="entry name" value="DNA REPLICATION REGULATOR SLD2"/>
    <property type="match status" value="1"/>
</dbReference>
<keyword evidence="11" id="KW-1185">Reference proteome</keyword>
<dbReference type="InterPro" id="IPR040203">
    <property type="entry name" value="Sld2"/>
</dbReference>
<reference evidence="10 11" key="1">
    <citation type="journal article" date="2023" name="Elife">
        <title>Identification of key yeast species and microbe-microbe interactions impacting larval growth of Drosophila in the wild.</title>
        <authorList>
            <person name="Mure A."/>
            <person name="Sugiura Y."/>
            <person name="Maeda R."/>
            <person name="Honda K."/>
            <person name="Sakurai N."/>
            <person name="Takahashi Y."/>
            <person name="Watada M."/>
            <person name="Katoh T."/>
            <person name="Gotoh A."/>
            <person name="Gotoh Y."/>
            <person name="Taniguchi I."/>
            <person name="Nakamura K."/>
            <person name="Hayashi T."/>
            <person name="Katayama T."/>
            <person name="Uemura T."/>
            <person name="Hattori Y."/>
        </authorList>
    </citation>
    <scope>NUCLEOTIDE SEQUENCE [LARGE SCALE GENOMIC DNA]</scope>
    <source>
        <strain evidence="10 11">KH-74</strain>
    </source>
</reference>
<evidence type="ECO:0000256" key="4">
    <source>
        <dbReference type="ARBA" id="ARBA00022705"/>
    </source>
</evidence>
<evidence type="ECO:0000313" key="10">
    <source>
        <dbReference type="EMBL" id="GMM53622.1"/>
    </source>
</evidence>
<dbReference type="Gene3D" id="1.10.10.1460">
    <property type="match status" value="1"/>
</dbReference>
<keyword evidence="6 7" id="KW-0131">Cell cycle</keyword>
<dbReference type="CDD" id="cd22289">
    <property type="entry name" value="RecQL4_SLD2_NTD"/>
    <property type="match status" value="1"/>
</dbReference>
<dbReference type="GO" id="GO:0006270">
    <property type="term" value="P:DNA replication initiation"/>
    <property type="evidence" value="ECO:0007669"/>
    <property type="project" value="UniProtKB-UniRule"/>
</dbReference>
<feature type="region of interest" description="Disordered" evidence="9">
    <location>
        <begin position="260"/>
        <end position="294"/>
    </location>
</feature>
<comment type="similarity">
    <text evidence="2 7">Belongs to the SLD2 family.</text>
</comment>
<accession>A0AAV5RR46</accession>
<gene>
    <name evidence="10" type="ORF">DAKH74_002380</name>
</gene>
<feature type="region of interest" description="Disordered" evidence="9">
    <location>
        <begin position="59"/>
        <end position="81"/>
    </location>
</feature>
<feature type="compositionally biased region" description="Polar residues" evidence="9">
    <location>
        <begin position="70"/>
        <end position="81"/>
    </location>
</feature>
<name>A0AAV5RR46_MAUHU</name>
<dbReference type="AlphaFoldDB" id="A0AAV5RR46"/>
<evidence type="ECO:0000256" key="8">
    <source>
        <dbReference type="SAM" id="Coils"/>
    </source>
</evidence>
<evidence type="ECO:0000256" key="5">
    <source>
        <dbReference type="ARBA" id="ARBA00023242"/>
    </source>
</evidence>
<dbReference type="Pfam" id="PF11719">
    <property type="entry name" value="Drc1-Sld2"/>
    <property type="match status" value="1"/>
</dbReference>
<evidence type="ECO:0000313" key="11">
    <source>
        <dbReference type="Proteomes" id="UP001377567"/>
    </source>
</evidence>
<proteinExistence type="inferred from homology"/>
<organism evidence="10 11">
    <name type="scientific">Maudiozyma humilis</name>
    <name type="common">Sour dough yeast</name>
    <name type="synonym">Kazachstania humilis</name>
    <dbReference type="NCBI Taxonomy" id="51915"/>
    <lineage>
        <taxon>Eukaryota</taxon>
        <taxon>Fungi</taxon>
        <taxon>Dikarya</taxon>
        <taxon>Ascomycota</taxon>
        <taxon>Saccharomycotina</taxon>
        <taxon>Saccharomycetes</taxon>
        <taxon>Saccharomycetales</taxon>
        <taxon>Saccharomycetaceae</taxon>
        <taxon>Maudiozyma</taxon>
    </lineage>
</organism>
<comment type="function">
    <text evidence="7">Has a role in the initiation of DNA replication. Required at S-phase checkpoint.</text>
</comment>
<keyword evidence="5 7" id="KW-0539">Nucleus</keyword>
<evidence type="ECO:0000256" key="9">
    <source>
        <dbReference type="SAM" id="MobiDB-lite"/>
    </source>
</evidence>
<dbReference type="GO" id="GO:0003697">
    <property type="term" value="F:single-stranded DNA binding"/>
    <property type="evidence" value="ECO:0007669"/>
    <property type="project" value="TreeGrafter"/>
</dbReference>
<evidence type="ECO:0000256" key="1">
    <source>
        <dbReference type="ARBA" id="ARBA00004123"/>
    </source>
</evidence>
<comment type="caution">
    <text evidence="10">The sequence shown here is derived from an EMBL/GenBank/DDBJ whole genome shotgun (WGS) entry which is preliminary data.</text>
</comment>
<protein>
    <recommendedName>
        <fullName evidence="3 7">DNA replication regulator SLD2</fullName>
    </recommendedName>
</protein>
<keyword evidence="4 7" id="KW-0235">DNA replication</keyword>
<dbReference type="InterPro" id="IPR021110">
    <property type="entry name" value="DNA_rep_checkpnt_protein"/>
</dbReference>
<evidence type="ECO:0000256" key="2">
    <source>
        <dbReference type="ARBA" id="ARBA00007276"/>
    </source>
</evidence>
<dbReference type="GO" id="GO:0031261">
    <property type="term" value="C:DNA replication preinitiation complex"/>
    <property type="evidence" value="ECO:0007669"/>
    <property type="project" value="TreeGrafter"/>
</dbReference>
<dbReference type="PANTHER" id="PTHR28124:SF1">
    <property type="entry name" value="DNA REPLICATION REGULATOR SLD2"/>
    <property type="match status" value="1"/>
</dbReference>
<evidence type="ECO:0000256" key="7">
    <source>
        <dbReference type="RuleBase" id="RU367067"/>
    </source>
</evidence>
<dbReference type="EMBL" id="BTGD01000001">
    <property type="protein sequence ID" value="GMM53622.1"/>
    <property type="molecule type" value="Genomic_DNA"/>
</dbReference>
<dbReference type="Proteomes" id="UP001377567">
    <property type="component" value="Unassembled WGS sequence"/>
</dbReference>